<evidence type="ECO:0000313" key="1">
    <source>
        <dbReference type="EMBL" id="MBE9114869.1"/>
    </source>
</evidence>
<sequence>MSSWQDVGQNLEAKVTRRGQVLFRDKGQTTEYPHLTVDVNSQGKIINWHHSEESCGTRFGSREAVLVELAYLKKRGLL</sequence>
<dbReference type="Proteomes" id="UP000654482">
    <property type="component" value="Unassembled WGS sequence"/>
</dbReference>
<dbReference type="AlphaFoldDB" id="A0A8J7AYF4"/>
<protein>
    <submittedName>
        <fullName evidence="1">Uncharacterized protein</fullName>
    </submittedName>
</protein>
<accession>A0A8J7AYF4</accession>
<evidence type="ECO:0000313" key="2">
    <source>
        <dbReference type="Proteomes" id="UP000654482"/>
    </source>
</evidence>
<proteinExistence type="predicted"/>
<organism evidence="1 2">
    <name type="scientific">Lusitaniella coriacea LEGE 07157</name>
    <dbReference type="NCBI Taxonomy" id="945747"/>
    <lineage>
        <taxon>Bacteria</taxon>
        <taxon>Bacillati</taxon>
        <taxon>Cyanobacteriota</taxon>
        <taxon>Cyanophyceae</taxon>
        <taxon>Spirulinales</taxon>
        <taxon>Lusitaniellaceae</taxon>
        <taxon>Lusitaniella</taxon>
    </lineage>
</organism>
<dbReference type="EMBL" id="JADEWZ010000003">
    <property type="protein sequence ID" value="MBE9114869.1"/>
    <property type="molecule type" value="Genomic_DNA"/>
</dbReference>
<comment type="caution">
    <text evidence="1">The sequence shown here is derived from an EMBL/GenBank/DDBJ whole genome shotgun (WGS) entry which is preliminary data.</text>
</comment>
<gene>
    <name evidence="1" type="ORF">IQ249_03060</name>
</gene>
<name>A0A8J7AYF4_9CYAN</name>
<dbReference type="RefSeq" id="WP_194027953.1">
    <property type="nucleotide sequence ID" value="NZ_JADEWZ010000003.1"/>
</dbReference>
<reference evidence="1" key="1">
    <citation type="submission" date="2020-10" db="EMBL/GenBank/DDBJ databases">
        <authorList>
            <person name="Castelo-Branco R."/>
            <person name="Eusebio N."/>
            <person name="Adriana R."/>
            <person name="Vieira A."/>
            <person name="Brugerolle De Fraissinette N."/>
            <person name="Rezende De Castro R."/>
            <person name="Schneider M.P."/>
            <person name="Vasconcelos V."/>
            <person name="Leao P.N."/>
        </authorList>
    </citation>
    <scope>NUCLEOTIDE SEQUENCE</scope>
    <source>
        <strain evidence="1">LEGE 07157</strain>
    </source>
</reference>
<keyword evidence="2" id="KW-1185">Reference proteome</keyword>